<dbReference type="InterPro" id="IPR013785">
    <property type="entry name" value="Aldolase_TIM"/>
</dbReference>
<keyword evidence="3 7" id="KW-0288">FMN</keyword>
<evidence type="ECO:0000256" key="4">
    <source>
        <dbReference type="ARBA" id="ARBA00023002"/>
    </source>
</evidence>
<dbReference type="FunFam" id="3.20.20.70:FF:000132">
    <property type="entry name" value="FMN dependent dehydrogenase"/>
    <property type="match status" value="1"/>
</dbReference>
<proteinExistence type="inferred from homology"/>
<comment type="similarity">
    <text evidence="5">Belongs to the FMN-dependent alpha-hydroxy acid dehydrogenase family.</text>
</comment>
<feature type="binding site" evidence="7">
    <location>
        <position position="165"/>
    </location>
    <ligand>
        <name>glyoxylate</name>
        <dbReference type="ChEBI" id="CHEBI:36655"/>
    </ligand>
</feature>
<evidence type="ECO:0000256" key="3">
    <source>
        <dbReference type="ARBA" id="ARBA00022643"/>
    </source>
</evidence>
<evidence type="ECO:0000313" key="9">
    <source>
        <dbReference type="EMBL" id="OCL03974.1"/>
    </source>
</evidence>
<comment type="cofactor">
    <cofactor evidence="1">
        <name>FMN</name>
        <dbReference type="ChEBI" id="CHEBI:58210"/>
    </cofactor>
</comment>
<feature type="binding site" evidence="7">
    <location>
        <begin position="358"/>
        <end position="359"/>
    </location>
    <ligand>
        <name>FMN</name>
        <dbReference type="ChEBI" id="CHEBI:58210"/>
    </ligand>
</feature>
<evidence type="ECO:0000256" key="6">
    <source>
        <dbReference type="PIRSR" id="PIRSR000138-1"/>
    </source>
</evidence>
<feature type="binding site" evidence="7">
    <location>
        <position position="280"/>
    </location>
    <ligand>
        <name>FMN</name>
        <dbReference type="ChEBI" id="CHEBI:58210"/>
    </ligand>
</feature>
<name>A0A8E2JNP7_9PEZI</name>
<dbReference type="InterPro" id="IPR037350">
    <property type="entry name" value="LMO_FMN"/>
</dbReference>
<keyword evidence="2 7" id="KW-0285">Flavoprotein</keyword>
<sequence>MAAIQKHHKPHPEARKYGAYQSEIYKRGMFDNIVPTVTTNPNQLEAQAKEAMTSRGYNYAAGGAGERATMDANRLAFRQWKFIPRMLRPTTHRDIRTTIFGVTYDSPLLIAPIGVQTIFHEDRELGVAEIAAELGMPYIMSTAASSSIEEVAQASGDGPRWFQLYWPQEDEITLSILSRARKCNFSVLIVTLDTWALSWRPWDLDAAYVPFMKGIGDSTGFTDPAFRRIFQSNHPEHKSVDEDVHAAALDWQSHMFSGKAHTWDQLQLLRDNWKGPIVLKGIQHVDDARKAVEAGMDGIIVSNHGGRQLDGAIGSLEVLPEIVDAVGKDITVLFDSGVRTGVDVIKALCLGAKGVCIGRPWVYGLGIAGKAGAKEVLQGILADLDQSMGLAGIEDIAGCERAMLRRVAYGADEKSSN</sequence>
<feature type="binding site" evidence="7">
    <location>
        <position position="191"/>
    </location>
    <ligand>
        <name>FMN</name>
        <dbReference type="ChEBI" id="CHEBI:58210"/>
    </ligand>
</feature>
<feature type="binding site" evidence="7">
    <location>
        <position position="302"/>
    </location>
    <ligand>
        <name>FMN</name>
        <dbReference type="ChEBI" id="CHEBI:58210"/>
    </ligand>
</feature>
<accession>A0A8E2JNP7</accession>
<dbReference type="EMBL" id="KV750645">
    <property type="protein sequence ID" value="OCL03974.1"/>
    <property type="molecule type" value="Genomic_DNA"/>
</dbReference>
<keyword evidence="10" id="KW-1185">Reference proteome</keyword>
<dbReference type="InterPro" id="IPR000262">
    <property type="entry name" value="FMN-dep_DH"/>
</dbReference>
<dbReference type="Gene3D" id="3.20.20.70">
    <property type="entry name" value="Aldolase class I"/>
    <property type="match status" value="1"/>
</dbReference>
<feature type="active site" description="Proton acceptor" evidence="6">
    <location>
        <position position="304"/>
    </location>
</feature>
<dbReference type="PROSITE" id="PS00557">
    <property type="entry name" value="FMN_HYDROXY_ACID_DH_1"/>
    <property type="match status" value="1"/>
</dbReference>
<evidence type="ECO:0000256" key="1">
    <source>
        <dbReference type="ARBA" id="ARBA00001917"/>
    </source>
</evidence>
<feature type="binding site" evidence="7">
    <location>
        <position position="163"/>
    </location>
    <ligand>
        <name>FMN</name>
        <dbReference type="ChEBI" id="CHEBI:58210"/>
    </ligand>
</feature>
<dbReference type="Pfam" id="PF01070">
    <property type="entry name" value="FMN_dh"/>
    <property type="match status" value="1"/>
</dbReference>
<feature type="binding site" evidence="7">
    <location>
        <begin position="335"/>
        <end position="339"/>
    </location>
    <ligand>
        <name>FMN</name>
        <dbReference type="ChEBI" id="CHEBI:58210"/>
    </ligand>
</feature>
<reference evidence="9 10" key="1">
    <citation type="journal article" date="2016" name="Nat. Commun.">
        <title>Ectomycorrhizal ecology is imprinted in the genome of the dominant symbiotic fungus Cenococcum geophilum.</title>
        <authorList>
            <consortium name="DOE Joint Genome Institute"/>
            <person name="Peter M."/>
            <person name="Kohler A."/>
            <person name="Ohm R.A."/>
            <person name="Kuo A."/>
            <person name="Krutzmann J."/>
            <person name="Morin E."/>
            <person name="Arend M."/>
            <person name="Barry K.W."/>
            <person name="Binder M."/>
            <person name="Choi C."/>
            <person name="Clum A."/>
            <person name="Copeland A."/>
            <person name="Grisel N."/>
            <person name="Haridas S."/>
            <person name="Kipfer T."/>
            <person name="LaButti K."/>
            <person name="Lindquist E."/>
            <person name="Lipzen A."/>
            <person name="Maire R."/>
            <person name="Meier B."/>
            <person name="Mihaltcheva S."/>
            <person name="Molinier V."/>
            <person name="Murat C."/>
            <person name="Poggeler S."/>
            <person name="Quandt C.A."/>
            <person name="Sperisen C."/>
            <person name="Tritt A."/>
            <person name="Tisserant E."/>
            <person name="Crous P.W."/>
            <person name="Henrissat B."/>
            <person name="Nehls U."/>
            <person name="Egli S."/>
            <person name="Spatafora J.W."/>
            <person name="Grigoriev I.V."/>
            <person name="Martin F.M."/>
        </authorList>
    </citation>
    <scope>NUCLEOTIDE SEQUENCE [LARGE SCALE GENOMIC DNA]</scope>
    <source>
        <strain evidence="9 10">CBS 207.34</strain>
    </source>
</reference>
<dbReference type="InterPro" id="IPR037396">
    <property type="entry name" value="FMN_HAD"/>
</dbReference>
<feature type="domain" description="FMN hydroxy acid dehydrogenase" evidence="8">
    <location>
        <begin position="33"/>
        <end position="409"/>
    </location>
</feature>
<feature type="binding site" evidence="7">
    <location>
        <position position="141"/>
    </location>
    <ligand>
        <name>FMN</name>
        <dbReference type="ChEBI" id="CHEBI:58210"/>
    </ligand>
</feature>
<evidence type="ECO:0000256" key="7">
    <source>
        <dbReference type="PIRSR" id="PIRSR000138-2"/>
    </source>
</evidence>
<dbReference type="PROSITE" id="PS51349">
    <property type="entry name" value="FMN_HYDROXY_ACID_DH_2"/>
    <property type="match status" value="1"/>
</dbReference>
<dbReference type="GO" id="GO:0010181">
    <property type="term" value="F:FMN binding"/>
    <property type="evidence" value="ECO:0007669"/>
    <property type="project" value="InterPro"/>
</dbReference>
<dbReference type="PANTHER" id="PTHR10578:SF86">
    <property type="entry name" value="DEPENDENT DEHYDROGENASE, PUTATIVE (AFU_ORTHOLOGUE AFUA_6G02720)-RELATED"/>
    <property type="match status" value="1"/>
</dbReference>
<dbReference type="OrthoDB" id="25826at2759"/>
<evidence type="ECO:0000256" key="2">
    <source>
        <dbReference type="ARBA" id="ARBA00022630"/>
    </source>
</evidence>
<dbReference type="PIRSF" id="PIRSF000138">
    <property type="entry name" value="Al-hdrx_acd_dh"/>
    <property type="match status" value="1"/>
</dbReference>
<dbReference type="Proteomes" id="UP000250140">
    <property type="component" value="Unassembled WGS sequence"/>
</dbReference>
<organism evidence="9 10">
    <name type="scientific">Glonium stellatum</name>
    <dbReference type="NCBI Taxonomy" id="574774"/>
    <lineage>
        <taxon>Eukaryota</taxon>
        <taxon>Fungi</taxon>
        <taxon>Dikarya</taxon>
        <taxon>Ascomycota</taxon>
        <taxon>Pezizomycotina</taxon>
        <taxon>Dothideomycetes</taxon>
        <taxon>Pleosporomycetidae</taxon>
        <taxon>Gloniales</taxon>
        <taxon>Gloniaceae</taxon>
        <taxon>Glonium</taxon>
    </lineage>
</organism>
<gene>
    <name evidence="9" type="ORF">AOQ84DRAFT_131852</name>
</gene>
<evidence type="ECO:0000259" key="8">
    <source>
        <dbReference type="PROSITE" id="PS51349"/>
    </source>
</evidence>
<feature type="binding site" evidence="7">
    <location>
        <position position="304"/>
    </location>
    <ligand>
        <name>glyoxylate</name>
        <dbReference type="ChEBI" id="CHEBI:36655"/>
    </ligand>
</feature>
<dbReference type="GO" id="GO:0016491">
    <property type="term" value="F:oxidoreductase activity"/>
    <property type="evidence" value="ECO:0007669"/>
    <property type="project" value="UniProtKB-KW"/>
</dbReference>
<dbReference type="PANTHER" id="PTHR10578">
    <property type="entry name" value="S -2-HYDROXY-ACID OXIDASE-RELATED"/>
    <property type="match status" value="1"/>
</dbReference>
<protein>
    <submittedName>
        <fullName evidence="9">FMN-dependent alpha-hydroxy acid dehydrogenase</fullName>
    </submittedName>
</protein>
<evidence type="ECO:0000313" key="10">
    <source>
        <dbReference type="Proteomes" id="UP000250140"/>
    </source>
</evidence>
<feature type="binding site" evidence="7">
    <location>
        <position position="200"/>
    </location>
    <ligand>
        <name>glyoxylate</name>
        <dbReference type="ChEBI" id="CHEBI:36655"/>
    </ligand>
</feature>
<dbReference type="CDD" id="cd03332">
    <property type="entry name" value="LMO_FMN"/>
    <property type="match status" value="1"/>
</dbReference>
<evidence type="ECO:0000256" key="5">
    <source>
        <dbReference type="ARBA" id="ARBA00024042"/>
    </source>
</evidence>
<feature type="binding site" evidence="7">
    <location>
        <begin position="112"/>
        <end position="114"/>
    </location>
    <ligand>
        <name>FMN</name>
        <dbReference type="ChEBI" id="CHEBI:58210"/>
    </ligand>
</feature>
<keyword evidence="4" id="KW-0560">Oxidoreductase</keyword>
<dbReference type="InterPro" id="IPR008259">
    <property type="entry name" value="FMN_hydac_DH_AS"/>
</dbReference>
<feature type="binding site" evidence="7">
    <location>
        <position position="307"/>
    </location>
    <ligand>
        <name>glyoxylate</name>
        <dbReference type="ChEBI" id="CHEBI:36655"/>
    </ligand>
</feature>
<feature type="binding site" evidence="7">
    <location>
        <position position="59"/>
    </location>
    <ligand>
        <name>glyoxylate</name>
        <dbReference type="ChEBI" id="CHEBI:36655"/>
    </ligand>
</feature>
<dbReference type="InterPro" id="IPR012133">
    <property type="entry name" value="Alpha-hydoxy_acid_DH_FMN"/>
</dbReference>
<dbReference type="AlphaFoldDB" id="A0A8E2JNP7"/>
<dbReference type="SUPFAM" id="SSF51395">
    <property type="entry name" value="FMN-linked oxidoreductases"/>
    <property type="match status" value="1"/>
</dbReference>